<organism evidence="2">
    <name type="scientific">Siphoviridae sp. ctg0K17</name>
    <dbReference type="NCBI Taxonomy" id="2825600"/>
    <lineage>
        <taxon>Viruses</taxon>
        <taxon>Duplodnaviria</taxon>
        <taxon>Heunggongvirae</taxon>
        <taxon>Uroviricota</taxon>
        <taxon>Caudoviricetes</taxon>
    </lineage>
</organism>
<feature type="transmembrane region" description="Helical" evidence="1">
    <location>
        <begin position="20"/>
        <end position="39"/>
    </location>
</feature>
<evidence type="ECO:0000313" key="2">
    <source>
        <dbReference type="EMBL" id="DAE10900.1"/>
    </source>
</evidence>
<keyword evidence="1" id="KW-0472">Membrane</keyword>
<evidence type="ECO:0000256" key="1">
    <source>
        <dbReference type="SAM" id="Phobius"/>
    </source>
</evidence>
<name>A0A8S5PX68_9CAUD</name>
<keyword evidence="1" id="KW-1133">Transmembrane helix</keyword>
<accession>A0A8S5PX68</accession>
<reference evidence="2" key="1">
    <citation type="journal article" date="2021" name="Proc. Natl. Acad. Sci. U.S.A.">
        <title>A Catalog of Tens of Thousands of Viruses from Human Metagenomes Reveals Hidden Associations with Chronic Diseases.</title>
        <authorList>
            <person name="Tisza M.J."/>
            <person name="Buck C.B."/>
        </authorList>
    </citation>
    <scope>NUCLEOTIDE SEQUENCE</scope>
    <source>
        <strain evidence="2">Ctg0K17</strain>
    </source>
</reference>
<proteinExistence type="predicted"/>
<sequence length="43" mass="5226">MIAISDYFNIDPAVKKYMSIIYENLYSYIIYYIIFLLFCKVET</sequence>
<protein>
    <submittedName>
        <fullName evidence="2">Uncharacterized protein</fullName>
    </submittedName>
</protein>
<keyword evidence="1" id="KW-0812">Transmembrane</keyword>
<dbReference type="EMBL" id="BK015522">
    <property type="protein sequence ID" value="DAE10900.1"/>
    <property type="molecule type" value="Genomic_DNA"/>
</dbReference>